<reference evidence="3 4" key="1">
    <citation type="submission" date="2019-09" db="EMBL/GenBank/DDBJ databases">
        <title>Pimelobacter sp. isolated from Paulinella.</title>
        <authorList>
            <person name="Jeong S.E."/>
        </authorList>
    </citation>
    <scope>NUCLEOTIDE SEQUENCE [LARGE SCALE GENOMIC DNA]</scope>
    <source>
        <strain evidence="3 4">Pch-N</strain>
    </source>
</reference>
<evidence type="ECO:0000259" key="2">
    <source>
        <dbReference type="SMART" id="SM00347"/>
    </source>
</evidence>
<dbReference type="GO" id="GO:0003700">
    <property type="term" value="F:DNA-binding transcription factor activity"/>
    <property type="evidence" value="ECO:0007669"/>
    <property type="project" value="InterPro"/>
</dbReference>
<comment type="caution">
    <text evidence="3">The sequence shown here is derived from an EMBL/GenBank/DDBJ whole genome shotgun (WGS) entry which is preliminary data.</text>
</comment>
<dbReference type="InterPro" id="IPR000835">
    <property type="entry name" value="HTH_MarR-typ"/>
</dbReference>
<evidence type="ECO:0000313" key="3">
    <source>
        <dbReference type="EMBL" id="KAB2807135.1"/>
    </source>
</evidence>
<evidence type="ECO:0000313" key="4">
    <source>
        <dbReference type="Proteomes" id="UP000449906"/>
    </source>
</evidence>
<name>A0A7J5DQW3_NOCSI</name>
<dbReference type="Proteomes" id="UP000449906">
    <property type="component" value="Unassembled WGS sequence"/>
</dbReference>
<evidence type="ECO:0000256" key="1">
    <source>
        <dbReference type="SAM" id="MobiDB-lite"/>
    </source>
</evidence>
<gene>
    <name evidence="3" type="ORF">F9L07_26945</name>
</gene>
<feature type="domain" description="HTH marR-type" evidence="2">
    <location>
        <begin position="70"/>
        <end position="171"/>
    </location>
</feature>
<dbReference type="EMBL" id="WBVM01000006">
    <property type="protein sequence ID" value="KAB2807135.1"/>
    <property type="molecule type" value="Genomic_DNA"/>
</dbReference>
<dbReference type="SUPFAM" id="SSF46785">
    <property type="entry name" value="Winged helix' DNA-binding domain"/>
    <property type="match status" value="1"/>
</dbReference>
<dbReference type="SMART" id="SM00347">
    <property type="entry name" value="HTH_MARR"/>
    <property type="match status" value="1"/>
</dbReference>
<sequence>MSSSRTTSTFGRPAGRGRGGWWGVESATVRPITGPGPEGSLTRGSYDARVTDFGVLLSLAGVVFVDALHERLAEEGYPEFTVRSGWVLRTLGDDELSLRDLAERMDLSSPGALKAINPMLDAGYLERAGTSDKRVRAVRVTERGRAALACASAFHAEFEASLAAAVGAADAAATRRGLESLVERGSAHLPRALMP</sequence>
<dbReference type="AlphaFoldDB" id="A0A7J5DQW3"/>
<feature type="region of interest" description="Disordered" evidence="1">
    <location>
        <begin position="1"/>
        <end position="22"/>
    </location>
</feature>
<dbReference type="Gene3D" id="1.10.10.10">
    <property type="entry name" value="Winged helix-like DNA-binding domain superfamily/Winged helix DNA-binding domain"/>
    <property type="match status" value="1"/>
</dbReference>
<accession>A0A7J5DQW3</accession>
<organism evidence="3 4">
    <name type="scientific">Nocardioides simplex</name>
    <name type="common">Arthrobacter simplex</name>
    <dbReference type="NCBI Taxonomy" id="2045"/>
    <lineage>
        <taxon>Bacteria</taxon>
        <taxon>Bacillati</taxon>
        <taxon>Actinomycetota</taxon>
        <taxon>Actinomycetes</taxon>
        <taxon>Propionibacteriales</taxon>
        <taxon>Nocardioidaceae</taxon>
        <taxon>Pimelobacter</taxon>
    </lineage>
</organism>
<feature type="compositionally biased region" description="Polar residues" evidence="1">
    <location>
        <begin position="1"/>
        <end position="10"/>
    </location>
</feature>
<protein>
    <submittedName>
        <fullName evidence="3">Winged helix-turn-helix transcriptional regulator</fullName>
    </submittedName>
</protein>
<dbReference type="InterPro" id="IPR036388">
    <property type="entry name" value="WH-like_DNA-bd_sf"/>
</dbReference>
<proteinExistence type="predicted"/>
<dbReference type="InterPro" id="IPR036390">
    <property type="entry name" value="WH_DNA-bd_sf"/>
</dbReference>